<dbReference type="InterPro" id="IPR056884">
    <property type="entry name" value="NPHP3-like_N"/>
</dbReference>
<comment type="caution">
    <text evidence="4">The sequence shown here is derived from an EMBL/GenBank/DDBJ whole genome shotgun (WGS) entry which is preliminary data.</text>
</comment>
<gene>
    <name evidence="4" type="ORF">N7517_006313</name>
</gene>
<protein>
    <recommendedName>
        <fullName evidence="6">NWD NACHT-NTPase N-terminal domain-containing protein</fullName>
    </recommendedName>
</protein>
<dbReference type="Pfam" id="PF17100">
    <property type="entry name" value="NACHT_N"/>
    <property type="match status" value="1"/>
</dbReference>
<evidence type="ECO:0000256" key="1">
    <source>
        <dbReference type="ARBA" id="ARBA00022737"/>
    </source>
</evidence>
<organism evidence="4 5">
    <name type="scientific">Penicillium concentricum</name>
    <dbReference type="NCBI Taxonomy" id="293559"/>
    <lineage>
        <taxon>Eukaryota</taxon>
        <taxon>Fungi</taxon>
        <taxon>Dikarya</taxon>
        <taxon>Ascomycota</taxon>
        <taxon>Pezizomycotina</taxon>
        <taxon>Eurotiomycetes</taxon>
        <taxon>Eurotiomycetidae</taxon>
        <taxon>Eurotiales</taxon>
        <taxon>Aspergillaceae</taxon>
        <taxon>Penicillium</taxon>
    </lineage>
</organism>
<proteinExistence type="predicted"/>
<dbReference type="InterPro" id="IPR031359">
    <property type="entry name" value="NACHT_N"/>
</dbReference>
<dbReference type="Proteomes" id="UP001147752">
    <property type="component" value="Unassembled WGS sequence"/>
</dbReference>
<dbReference type="AlphaFoldDB" id="A0A9W9VA06"/>
<evidence type="ECO:0008006" key="6">
    <source>
        <dbReference type="Google" id="ProtNLM"/>
    </source>
</evidence>
<keyword evidence="5" id="KW-1185">Reference proteome</keyword>
<dbReference type="PANTHER" id="PTHR10039:SF16">
    <property type="entry name" value="GPI INOSITOL-DEACYLASE"/>
    <property type="match status" value="1"/>
</dbReference>
<reference evidence="4" key="2">
    <citation type="journal article" date="2023" name="IMA Fungus">
        <title>Comparative genomic study of the Penicillium genus elucidates a diverse pangenome and 15 lateral gene transfer events.</title>
        <authorList>
            <person name="Petersen C."/>
            <person name="Sorensen T."/>
            <person name="Nielsen M.R."/>
            <person name="Sondergaard T.E."/>
            <person name="Sorensen J.L."/>
            <person name="Fitzpatrick D.A."/>
            <person name="Frisvad J.C."/>
            <person name="Nielsen K.L."/>
        </authorList>
    </citation>
    <scope>NUCLEOTIDE SEQUENCE</scope>
    <source>
        <strain evidence="4">IBT 3081</strain>
    </source>
</reference>
<keyword evidence="1" id="KW-0677">Repeat</keyword>
<dbReference type="SUPFAM" id="SSF52540">
    <property type="entry name" value="P-loop containing nucleoside triphosphate hydrolases"/>
    <property type="match status" value="1"/>
</dbReference>
<dbReference type="EMBL" id="JAPZBT010000002">
    <property type="protein sequence ID" value="KAJ5374307.1"/>
    <property type="molecule type" value="Genomic_DNA"/>
</dbReference>
<dbReference type="RefSeq" id="XP_056580293.1">
    <property type="nucleotide sequence ID" value="XM_056724043.1"/>
</dbReference>
<dbReference type="OrthoDB" id="7464126at2759"/>
<dbReference type="GeneID" id="81463226"/>
<accession>A0A9W9VA06</accession>
<evidence type="ECO:0000313" key="5">
    <source>
        <dbReference type="Proteomes" id="UP001147752"/>
    </source>
</evidence>
<sequence length="343" mass="38570">MDEWEEALNGLSSKLKTCLLRAREEKADVLTVLLQEAESKKTLGLQKRWKINLRGKTIVLRDLFDKIIAWVYKFKAIGDTAVQFDPAPASLAWAGVQFLLQVCMADSICFESTIHGLEVTSRMIARYAAFEPLYTKRTSGIQSQLKGRLNEELEKITQLDTEVEKLARISDAEVQLQIQDVIRRLSRIHSIMRGIRRRDSQDRQNWVETSTSSILLLHGIPGSGKTSLASSVMDSFLEHKSQNPLAAPLAYFYCGDSKVGRGWADPDEIMGCLTRQFAVIDRQNLEVHEHVLLEYQRKAAEAKLDGFDVPKLKVSQCVDLILGILGSNPVVLVVEGVDEIEET</sequence>
<feature type="domain" description="Nephrocystin 3-like N-terminal" evidence="3">
    <location>
        <begin position="200"/>
        <end position="342"/>
    </location>
</feature>
<dbReference type="Pfam" id="PF24883">
    <property type="entry name" value="NPHP3_N"/>
    <property type="match status" value="1"/>
</dbReference>
<evidence type="ECO:0000259" key="3">
    <source>
        <dbReference type="Pfam" id="PF24883"/>
    </source>
</evidence>
<dbReference type="InterPro" id="IPR027417">
    <property type="entry name" value="P-loop_NTPase"/>
</dbReference>
<evidence type="ECO:0000259" key="2">
    <source>
        <dbReference type="Pfam" id="PF17100"/>
    </source>
</evidence>
<name>A0A9W9VA06_9EURO</name>
<reference evidence="4" key="1">
    <citation type="submission" date="2022-12" db="EMBL/GenBank/DDBJ databases">
        <authorList>
            <person name="Petersen C."/>
        </authorList>
    </citation>
    <scope>NUCLEOTIDE SEQUENCE</scope>
    <source>
        <strain evidence="4">IBT 3081</strain>
    </source>
</reference>
<dbReference type="Gene3D" id="3.40.50.300">
    <property type="entry name" value="P-loop containing nucleotide triphosphate hydrolases"/>
    <property type="match status" value="1"/>
</dbReference>
<feature type="domain" description="NWD NACHT-NTPase N-terminal" evidence="2">
    <location>
        <begin position="59"/>
        <end position="153"/>
    </location>
</feature>
<evidence type="ECO:0000313" key="4">
    <source>
        <dbReference type="EMBL" id="KAJ5374307.1"/>
    </source>
</evidence>
<dbReference type="PANTHER" id="PTHR10039">
    <property type="entry name" value="AMELOGENIN"/>
    <property type="match status" value="1"/>
</dbReference>